<accession>A0A166GU21</accession>
<organism evidence="2 3">
    <name type="scientific">Secundilactobacillus collinoides</name>
    <name type="common">Lactobacillus collinoides</name>
    <dbReference type="NCBI Taxonomy" id="33960"/>
    <lineage>
        <taxon>Bacteria</taxon>
        <taxon>Bacillati</taxon>
        <taxon>Bacillota</taxon>
        <taxon>Bacilli</taxon>
        <taxon>Lactobacillales</taxon>
        <taxon>Lactobacillaceae</taxon>
        <taxon>Secundilactobacillus</taxon>
    </lineage>
</organism>
<dbReference type="EMBL" id="JYDC01000041">
    <property type="protein sequence ID" value="KZL40182.1"/>
    <property type="molecule type" value="Genomic_DNA"/>
</dbReference>
<dbReference type="AlphaFoldDB" id="A0A166GU21"/>
<keyword evidence="1" id="KW-0472">Membrane</keyword>
<feature type="transmembrane region" description="Helical" evidence="1">
    <location>
        <begin position="6"/>
        <end position="23"/>
    </location>
</feature>
<evidence type="ECO:0000313" key="3">
    <source>
        <dbReference type="Proteomes" id="UP000076480"/>
    </source>
</evidence>
<gene>
    <name evidence="2" type="ORF">TY91_08645</name>
</gene>
<comment type="caution">
    <text evidence="2">The sequence shown here is derived from an EMBL/GenBank/DDBJ whole genome shotgun (WGS) entry which is preliminary data.</text>
</comment>
<feature type="transmembrane region" description="Helical" evidence="1">
    <location>
        <begin position="43"/>
        <end position="61"/>
    </location>
</feature>
<evidence type="ECO:0008006" key="4">
    <source>
        <dbReference type="Google" id="ProtNLM"/>
    </source>
</evidence>
<keyword evidence="3" id="KW-1185">Reference proteome</keyword>
<dbReference type="RefSeq" id="WP_054760744.1">
    <property type="nucleotide sequence ID" value="NZ_JYDC01000041.1"/>
</dbReference>
<dbReference type="PATRIC" id="fig|33960.6.peg.2318"/>
<keyword evidence="1" id="KW-0812">Transmembrane</keyword>
<keyword evidence="1" id="KW-1133">Transmembrane helix</keyword>
<evidence type="ECO:0000313" key="2">
    <source>
        <dbReference type="EMBL" id="KZL40182.1"/>
    </source>
</evidence>
<reference evidence="2 3" key="1">
    <citation type="submission" date="2015-02" db="EMBL/GenBank/DDBJ databases">
        <title>Draft genome sequence of Lactobacillus collinoides CUPV2371 isolated from a natural cider, the first genome sequence of a strain of this species.</title>
        <authorList>
            <person name="Puertas A.I."/>
            <person name="Spano G."/>
            <person name="Capozzi V."/>
            <person name="Lamontanara A."/>
            <person name="Orru L."/>
            <person name="Duenas M.T."/>
        </authorList>
    </citation>
    <scope>NUCLEOTIDE SEQUENCE [LARGE SCALE GENOMIC DNA]</scope>
    <source>
        <strain evidence="2 3">237</strain>
    </source>
</reference>
<protein>
    <recommendedName>
        <fullName evidence="4">DUF3784 domain-containing protein</fullName>
    </recommendedName>
</protein>
<proteinExistence type="predicted"/>
<feature type="transmembrane region" description="Helical" evidence="1">
    <location>
        <begin position="67"/>
        <end position="92"/>
    </location>
</feature>
<evidence type="ECO:0000256" key="1">
    <source>
        <dbReference type="SAM" id="Phobius"/>
    </source>
</evidence>
<name>A0A166GU21_SECCO</name>
<dbReference type="OrthoDB" id="2315025at2"/>
<sequence>MAITILMIIYTLLTFFIGGFFLAHQHKSFLIFHPEENKPLSGVIKFGGYSLIILGIVAAAATISQNTIFICVALFLGVADIVGVQLMLVSFFPKVK</sequence>
<dbReference type="Proteomes" id="UP000076480">
    <property type="component" value="Unassembled WGS sequence"/>
</dbReference>